<reference evidence="2 3" key="1">
    <citation type="submission" date="2018-11" db="EMBL/GenBank/DDBJ databases">
        <title>Gordonia insulae sp. nov., isolated from an island soil.</title>
        <authorList>
            <person name="Kim Y.S."/>
            <person name="Kim S.B."/>
        </authorList>
    </citation>
    <scope>NUCLEOTIDE SEQUENCE [LARGE SCALE GENOMIC DNA]</scope>
    <source>
        <strain evidence="2 3">MMS17-SY073</strain>
    </source>
</reference>
<dbReference type="EMBL" id="CP033972">
    <property type="protein sequence ID" value="AZG44995.1"/>
    <property type="molecule type" value="Genomic_DNA"/>
</dbReference>
<dbReference type="KEGG" id="gom:D7316_01587"/>
<keyword evidence="1" id="KW-1133">Transmembrane helix</keyword>
<feature type="transmembrane region" description="Helical" evidence="1">
    <location>
        <begin position="38"/>
        <end position="56"/>
    </location>
</feature>
<evidence type="ECO:0000256" key="1">
    <source>
        <dbReference type="SAM" id="Phobius"/>
    </source>
</evidence>
<keyword evidence="1" id="KW-0472">Membrane</keyword>
<sequence length="187" mass="18825">MIAADQTVRHVRGSVVGTASGAAAIVAHDAAHGGLPDAAAIMLMVAVCAATGWVVATRSSVFCGWAGLLGALAAAQIASHLVLTAVADGHHAAPTTRMVAMHAVAAAATAMLCRALERSVRVLLTALIRIVRALLTVPADRRCSWTVRTSEVVDRRSTPAALATIGTRGPPAPLTAGSALTGSVLTA</sequence>
<protein>
    <submittedName>
        <fullName evidence="2">Uncharacterized protein</fullName>
    </submittedName>
</protein>
<feature type="transmembrane region" description="Helical" evidence="1">
    <location>
        <begin position="63"/>
        <end position="87"/>
    </location>
</feature>
<proteinExistence type="predicted"/>
<keyword evidence="3" id="KW-1185">Reference proteome</keyword>
<organism evidence="2 3">
    <name type="scientific">Gordonia insulae</name>
    <dbReference type="NCBI Taxonomy" id="2420509"/>
    <lineage>
        <taxon>Bacteria</taxon>
        <taxon>Bacillati</taxon>
        <taxon>Actinomycetota</taxon>
        <taxon>Actinomycetes</taxon>
        <taxon>Mycobacteriales</taxon>
        <taxon>Gordoniaceae</taxon>
        <taxon>Gordonia</taxon>
    </lineage>
</organism>
<evidence type="ECO:0000313" key="3">
    <source>
        <dbReference type="Proteomes" id="UP000271469"/>
    </source>
</evidence>
<keyword evidence="1" id="KW-0812">Transmembrane</keyword>
<accession>A0A3G8JK43</accession>
<dbReference type="RefSeq" id="WP_124707782.1">
    <property type="nucleotide sequence ID" value="NZ_CP033972.1"/>
</dbReference>
<gene>
    <name evidence="2" type="ORF">D7316_01587</name>
</gene>
<feature type="transmembrane region" description="Helical" evidence="1">
    <location>
        <begin position="99"/>
        <end position="116"/>
    </location>
</feature>
<evidence type="ECO:0000313" key="2">
    <source>
        <dbReference type="EMBL" id="AZG44995.1"/>
    </source>
</evidence>
<dbReference type="AlphaFoldDB" id="A0A3G8JK43"/>
<dbReference type="Proteomes" id="UP000271469">
    <property type="component" value="Chromosome"/>
</dbReference>
<name>A0A3G8JK43_9ACTN</name>